<dbReference type="RefSeq" id="WP_051923989.1">
    <property type="nucleotide sequence ID" value="NZ_JDUU01000004.1"/>
</dbReference>
<feature type="region of interest" description="Disordered" evidence="1">
    <location>
        <begin position="1"/>
        <end position="26"/>
    </location>
</feature>
<protein>
    <submittedName>
        <fullName evidence="3">Uncharacterized protein</fullName>
    </submittedName>
</protein>
<evidence type="ECO:0000313" key="4">
    <source>
        <dbReference type="Proteomes" id="UP000029108"/>
    </source>
</evidence>
<comment type="caution">
    <text evidence="3">The sequence shown here is derived from an EMBL/GenBank/DDBJ whole genome shotgun (WGS) entry which is preliminary data.</text>
</comment>
<feature type="compositionally biased region" description="Polar residues" evidence="1">
    <location>
        <begin position="9"/>
        <end position="18"/>
    </location>
</feature>
<evidence type="ECO:0000256" key="1">
    <source>
        <dbReference type="SAM" id="MobiDB-lite"/>
    </source>
</evidence>
<name>A0A086ZNG8_9BIFI</name>
<dbReference type="STRING" id="1437608.GCA_000771645_02057"/>
<keyword evidence="2" id="KW-0472">Membrane</keyword>
<dbReference type="OrthoDB" id="3239175at2"/>
<dbReference type="Proteomes" id="UP000029108">
    <property type="component" value="Unassembled WGS sequence"/>
</dbReference>
<dbReference type="AlphaFoldDB" id="A0A086ZNG8"/>
<proteinExistence type="predicted"/>
<dbReference type="EMBL" id="JGYN01000030">
    <property type="protein sequence ID" value="KFI48068.1"/>
    <property type="molecule type" value="Genomic_DNA"/>
</dbReference>
<feature type="transmembrane region" description="Helical" evidence="2">
    <location>
        <begin position="74"/>
        <end position="93"/>
    </location>
</feature>
<organism evidence="3 4">
    <name type="scientific">Bifidobacterium biavatii DSM 23969</name>
    <dbReference type="NCBI Taxonomy" id="1437608"/>
    <lineage>
        <taxon>Bacteria</taxon>
        <taxon>Bacillati</taxon>
        <taxon>Actinomycetota</taxon>
        <taxon>Actinomycetes</taxon>
        <taxon>Bifidobacteriales</taxon>
        <taxon>Bifidobacteriaceae</taxon>
        <taxon>Bifidobacterium</taxon>
    </lineage>
</organism>
<reference evidence="3 4" key="1">
    <citation type="submission" date="2014-03" db="EMBL/GenBank/DDBJ databases">
        <title>Genomics of Bifidobacteria.</title>
        <authorList>
            <person name="Ventura M."/>
            <person name="Milani C."/>
            <person name="Lugli G.A."/>
        </authorList>
    </citation>
    <scope>NUCLEOTIDE SEQUENCE [LARGE SCALE GENOMIC DNA]</scope>
    <source>
        <strain evidence="3 4">DSM 23969</strain>
    </source>
</reference>
<dbReference type="eggNOG" id="ENOG5032YWY">
    <property type="taxonomic scope" value="Bacteria"/>
</dbReference>
<accession>A0A086ZNG8</accession>
<evidence type="ECO:0000313" key="3">
    <source>
        <dbReference type="EMBL" id="KFI48068.1"/>
    </source>
</evidence>
<keyword evidence="2" id="KW-1133">Transmembrane helix</keyword>
<keyword evidence="2" id="KW-0812">Transmembrane</keyword>
<gene>
    <name evidence="3" type="ORF">BBIA_0203</name>
</gene>
<sequence>MTENRRNTNDTQDQTAAQDSRDMQGDMRGVGITETQADAIGTLSGGIAYRGKSRVATLLALPADRKWPYFRDQLLARTLAVAAAVVIVVYLAVQVLTPVAAPQLTVAVVRGALNDQDATSLQAQVAQSLKLPEGREGGVTIDAGYDLTDNNSLTKLQTRLSANEIDMIVAPASDFAKLAGFGYFQPITKALTEKQRSTLKDAFASFRGYDDSGDTDIDYDGSGKGASEQYGLKLAGAKDWDALGSADEDALAGVIVDTKNDGNAQRFIDYLFW</sequence>
<keyword evidence="4" id="KW-1185">Reference proteome</keyword>
<evidence type="ECO:0000256" key="2">
    <source>
        <dbReference type="SAM" id="Phobius"/>
    </source>
</evidence>